<proteinExistence type="predicted"/>
<gene>
    <name evidence="1" type="primary">Acey_s0222.g2604</name>
    <name evidence="1" type="ORF">Y032_0222g2604</name>
</gene>
<reference evidence="2" key="1">
    <citation type="journal article" date="2015" name="Nat. Genet.">
        <title>The genome and transcriptome of the zoonotic hookworm Ancylostoma ceylanicum identify infection-specific gene families.</title>
        <authorList>
            <person name="Schwarz E.M."/>
            <person name="Hu Y."/>
            <person name="Antoshechkin I."/>
            <person name="Miller M.M."/>
            <person name="Sternberg P.W."/>
            <person name="Aroian R.V."/>
        </authorList>
    </citation>
    <scope>NUCLEOTIDE SEQUENCE</scope>
    <source>
        <strain evidence="2">HY135</strain>
    </source>
</reference>
<evidence type="ECO:0000313" key="1">
    <source>
        <dbReference type="EMBL" id="EYB90195.1"/>
    </source>
</evidence>
<dbReference type="Proteomes" id="UP000024635">
    <property type="component" value="Unassembled WGS sequence"/>
</dbReference>
<sequence length="116" mass="13089">MPDCVICTKVKQGDCMSAAVVYLITCKKCGEEYICETARPLCTRMKEHLHARAKPRLSNALDSHRLNCQEEVDFEIKATILVYKSQLSARKTLKPLQVNITAPNTAKRNTLLSHKD</sequence>
<dbReference type="EMBL" id="JARK01001558">
    <property type="protein sequence ID" value="EYB90195.1"/>
    <property type="molecule type" value="Genomic_DNA"/>
</dbReference>
<comment type="caution">
    <text evidence="1">The sequence shown here is derived from an EMBL/GenBank/DDBJ whole genome shotgun (WGS) entry which is preliminary data.</text>
</comment>
<accession>A0A016SHW0</accession>
<evidence type="ECO:0000313" key="2">
    <source>
        <dbReference type="Proteomes" id="UP000024635"/>
    </source>
</evidence>
<name>A0A016SHW0_9BILA</name>
<organism evidence="1 2">
    <name type="scientific">Ancylostoma ceylanicum</name>
    <dbReference type="NCBI Taxonomy" id="53326"/>
    <lineage>
        <taxon>Eukaryota</taxon>
        <taxon>Metazoa</taxon>
        <taxon>Ecdysozoa</taxon>
        <taxon>Nematoda</taxon>
        <taxon>Chromadorea</taxon>
        <taxon>Rhabditida</taxon>
        <taxon>Rhabditina</taxon>
        <taxon>Rhabditomorpha</taxon>
        <taxon>Strongyloidea</taxon>
        <taxon>Ancylostomatidae</taxon>
        <taxon>Ancylostomatinae</taxon>
        <taxon>Ancylostoma</taxon>
    </lineage>
</organism>
<keyword evidence="2" id="KW-1185">Reference proteome</keyword>
<dbReference type="AlphaFoldDB" id="A0A016SHW0"/>
<evidence type="ECO:0008006" key="3">
    <source>
        <dbReference type="Google" id="ProtNLM"/>
    </source>
</evidence>
<protein>
    <recommendedName>
        <fullName evidence="3">GIY-YIG domain-containing protein</fullName>
    </recommendedName>
</protein>